<keyword evidence="3" id="KW-1185">Reference proteome</keyword>
<feature type="transmembrane region" description="Helical" evidence="1">
    <location>
        <begin position="164"/>
        <end position="188"/>
    </location>
</feature>
<evidence type="ECO:0000313" key="3">
    <source>
        <dbReference type="Proteomes" id="UP001576780"/>
    </source>
</evidence>
<keyword evidence="1" id="KW-1133">Transmembrane helix</keyword>
<dbReference type="PANTHER" id="PTHR34548">
    <property type="entry name" value="PROTEIN TIC 21, CHLOROPLASTIC"/>
    <property type="match status" value="1"/>
</dbReference>
<proteinExistence type="predicted"/>
<dbReference type="PANTHER" id="PTHR34548:SF2">
    <property type="entry name" value="PROTEIN TIC 21, CHLOROPLASTIC"/>
    <property type="match status" value="1"/>
</dbReference>
<dbReference type="RefSeq" id="WP_413275372.1">
    <property type="nucleotide sequence ID" value="NZ_JBHFNT010000002.1"/>
</dbReference>
<accession>A0ABV4WCT1</accession>
<comment type="caution">
    <text evidence="2">The sequence shown here is derived from an EMBL/GenBank/DDBJ whole genome shotgun (WGS) entry which is preliminary data.</text>
</comment>
<dbReference type="Pfam" id="PF12263">
    <property type="entry name" value="DUF3611"/>
    <property type="match status" value="1"/>
</dbReference>
<gene>
    <name evidence="2" type="ORF">ACE1CA_00015</name>
</gene>
<sequence length="193" mass="20723">MANKSDSSSVPAAIRQIAGTFRIAGWTSFWLQLVLGVISIVVLLLFIVFSRSPNTNSPNSGNPGTNFGVFLAICGIVSLGIGVYMGFRYVRIGRQLQSSNPTMRPRKAETIPILRMGLIINLVGMLLTILGAWAIVGSLAARSISQVQTAIYADPSRLISSLDILAVQANINTIAGHFAGIIVALWLIDRISR</sequence>
<evidence type="ECO:0000256" key="1">
    <source>
        <dbReference type="SAM" id="Phobius"/>
    </source>
</evidence>
<feature type="transmembrane region" description="Helical" evidence="1">
    <location>
        <begin position="111"/>
        <end position="136"/>
    </location>
</feature>
<dbReference type="EMBL" id="JBHFNT010000002">
    <property type="protein sequence ID" value="MFB2832895.1"/>
    <property type="molecule type" value="Genomic_DNA"/>
</dbReference>
<name>A0ABV4WCT1_9CYAN</name>
<feature type="transmembrane region" description="Helical" evidence="1">
    <location>
        <begin position="69"/>
        <end position="90"/>
    </location>
</feature>
<dbReference type="InterPro" id="IPR022051">
    <property type="entry name" value="DUF3611"/>
</dbReference>
<evidence type="ECO:0000313" key="2">
    <source>
        <dbReference type="EMBL" id="MFB2832895.1"/>
    </source>
</evidence>
<dbReference type="Proteomes" id="UP001576780">
    <property type="component" value="Unassembled WGS sequence"/>
</dbReference>
<keyword evidence="1" id="KW-0472">Membrane</keyword>
<reference evidence="2 3" key="1">
    <citation type="submission" date="2024-09" db="EMBL/GenBank/DDBJ databases">
        <title>Floridaenema gen nov. (Aerosakkonemataceae, Aerosakkonematales ord. nov., Cyanobacteria) from benthic tropical and subtropical fresh waters, with the description of four new species.</title>
        <authorList>
            <person name="Moretto J.A."/>
            <person name="Berthold D.E."/>
            <person name="Lefler F.W."/>
            <person name="Huang I.-S."/>
            <person name="Laughinghouse H. IV."/>
        </authorList>
    </citation>
    <scope>NUCLEOTIDE SEQUENCE [LARGE SCALE GENOMIC DNA]</scope>
    <source>
        <strain evidence="2 3">BLCC-F167</strain>
    </source>
</reference>
<protein>
    <submittedName>
        <fullName evidence="2">DUF3611 family protein</fullName>
    </submittedName>
</protein>
<feature type="transmembrane region" description="Helical" evidence="1">
    <location>
        <begin position="29"/>
        <end position="49"/>
    </location>
</feature>
<organism evidence="2 3">
    <name type="scientific">Floridaenema evergladense BLCC-F167</name>
    <dbReference type="NCBI Taxonomy" id="3153639"/>
    <lineage>
        <taxon>Bacteria</taxon>
        <taxon>Bacillati</taxon>
        <taxon>Cyanobacteriota</taxon>
        <taxon>Cyanophyceae</taxon>
        <taxon>Oscillatoriophycideae</taxon>
        <taxon>Aerosakkonematales</taxon>
        <taxon>Aerosakkonemataceae</taxon>
        <taxon>Floridanema</taxon>
        <taxon>Floridanema evergladense</taxon>
    </lineage>
</organism>
<keyword evidence="1" id="KW-0812">Transmembrane</keyword>